<feature type="compositionally biased region" description="Basic and acidic residues" evidence="1">
    <location>
        <begin position="438"/>
        <end position="457"/>
    </location>
</feature>
<feature type="compositionally biased region" description="Basic and acidic residues" evidence="1">
    <location>
        <begin position="160"/>
        <end position="176"/>
    </location>
</feature>
<evidence type="ECO:0000313" key="3">
    <source>
        <dbReference type="Proteomes" id="UP000028837"/>
    </source>
</evidence>
<feature type="compositionally biased region" description="Basic and acidic residues" evidence="1">
    <location>
        <begin position="96"/>
        <end position="110"/>
    </location>
</feature>
<feature type="compositionally biased region" description="Polar residues" evidence="1">
    <location>
        <begin position="53"/>
        <end position="66"/>
    </location>
</feature>
<dbReference type="VEuPathDB" id="ToxoDB:TGDOM2_253350"/>
<dbReference type="EMBL" id="AHZU02001157">
    <property type="protein sequence ID" value="KFG35627.1"/>
    <property type="molecule type" value="Genomic_DNA"/>
</dbReference>
<evidence type="ECO:0000256" key="1">
    <source>
        <dbReference type="SAM" id="MobiDB-lite"/>
    </source>
</evidence>
<sequence>MHRATAKHSTCQPPCQAPAPTTGVSMLPRRRITTTEVNHSPPRPASPSGDGSLETSNRSVAKSSVNMVAAPLSGTSARIPGKEGTTHQPANGSVGSEKEGQETGDGSESKAVNREAAMQLHATVGSTLASGKIRYAAQSPKKAESALETPQPARGKRRDAKQSEKGGNAEEQDEQKQLCDDAVQMLGVIEYYVKDFRDICDTLTKNVVEFVTLRDVYAMKGSGGSVGGAGSSDALSSGSSRRFMSRTRGIGAFTDQNSCIVLGAHARHCVIQAAEAKASPTDTFAGHVATQNRRWLPSPPPAHIFSNLWRSSWTSPLAAVRTLRVAPGSLPLRLFSLALRNGRLAEISEDPDGNSASFFLLSSANLAASLCAETSAVLPGKNGVDHHGDATSWSDVSERERRQREVVSELLRTIPVYAVVSTETQQLVPAMFPSQKQVPRDEVVPPHSDQERATDSKRGKKPSHKKELEKLLYQEFQALTSLEERGGVAKAIGLGLFFLSHRDAQLYLRHVQSQTAEVALPVPTAKRPPSLAVVTTSLAKVYPLLLPPRPTDLPAKLAARSRAYQGTCGGSHVGPGEKSAFSVGRALFGWRNVAGTQGQWVDESEAQELVSRFVLVPDIAQLDTLLEEGGSEAVVVGTPLFFVSRSPEIPWSLLLDGRAPSASGAFPLYLNRRDAEQALSSIQKTLDGQPWWRNLGRRPLTVHRTSLEAFLEAFAEKSAVSAAPSPFLLVPAFDSFLRSEKERRKPDERRKKSGFSVVGPFRQLVASSPTLRYLDWRRRKFIRDWLLPLFRRDRQREGDGHHIGDLLPEDA</sequence>
<evidence type="ECO:0000313" key="2">
    <source>
        <dbReference type="EMBL" id="KFG35627.1"/>
    </source>
</evidence>
<proteinExistence type="predicted"/>
<feature type="region of interest" description="Disordered" evidence="1">
    <location>
        <begin position="1"/>
        <end position="110"/>
    </location>
</feature>
<feature type="region of interest" description="Disordered" evidence="1">
    <location>
        <begin position="432"/>
        <end position="465"/>
    </location>
</feature>
<comment type="caution">
    <text evidence="2">The sequence shown here is derived from an EMBL/GenBank/DDBJ whole genome shotgun (WGS) entry which is preliminary data.</text>
</comment>
<accession>A0A086JU09</accession>
<dbReference type="OrthoDB" id="333014at2759"/>
<protein>
    <submittedName>
        <fullName evidence="2">Uncharacterized protein</fullName>
    </submittedName>
</protein>
<dbReference type="Proteomes" id="UP000028837">
    <property type="component" value="Unassembled WGS sequence"/>
</dbReference>
<organism evidence="2 3">
    <name type="scientific">Toxoplasma gondii GAB2-2007-GAL-DOM2</name>
    <dbReference type="NCBI Taxonomy" id="1130820"/>
    <lineage>
        <taxon>Eukaryota</taxon>
        <taxon>Sar</taxon>
        <taxon>Alveolata</taxon>
        <taxon>Apicomplexa</taxon>
        <taxon>Conoidasida</taxon>
        <taxon>Coccidia</taxon>
        <taxon>Eucoccidiorida</taxon>
        <taxon>Eimeriorina</taxon>
        <taxon>Sarcocystidae</taxon>
        <taxon>Toxoplasma</taxon>
    </lineage>
</organism>
<name>A0A086JU09_TOXGO</name>
<gene>
    <name evidence="2" type="ORF">TGDOM2_253350</name>
</gene>
<dbReference type="AlphaFoldDB" id="A0A086JU09"/>
<reference evidence="2 3" key="1">
    <citation type="submission" date="2014-02" db="EMBL/GenBank/DDBJ databases">
        <authorList>
            <person name="Sibley D."/>
            <person name="Venepally P."/>
            <person name="Karamycheva S."/>
            <person name="Hadjithomas M."/>
            <person name="Khan A."/>
            <person name="Brunk B."/>
            <person name="Roos D."/>
            <person name="Caler E."/>
            <person name="Lorenzi H."/>
        </authorList>
    </citation>
    <scope>NUCLEOTIDE SEQUENCE [LARGE SCALE GENOMIC DNA]</scope>
    <source>
        <strain evidence="2 3">GAB2-2007-GAL-DOM2</strain>
    </source>
</reference>
<feature type="region of interest" description="Disordered" evidence="1">
    <location>
        <begin position="136"/>
        <end position="176"/>
    </location>
</feature>